<dbReference type="Gene3D" id="1.25.40.390">
    <property type="match status" value="1"/>
</dbReference>
<organism evidence="8 9">
    <name type="scientific">Rhodocytophaga aerolata</name>
    <dbReference type="NCBI Taxonomy" id="455078"/>
    <lineage>
        <taxon>Bacteria</taxon>
        <taxon>Pseudomonadati</taxon>
        <taxon>Bacteroidota</taxon>
        <taxon>Cytophagia</taxon>
        <taxon>Cytophagales</taxon>
        <taxon>Rhodocytophagaceae</taxon>
        <taxon>Rhodocytophaga</taxon>
    </lineage>
</organism>
<dbReference type="InterPro" id="IPR012944">
    <property type="entry name" value="SusD_RagB_dom"/>
</dbReference>
<evidence type="ECO:0000256" key="4">
    <source>
        <dbReference type="ARBA" id="ARBA00023136"/>
    </source>
</evidence>
<evidence type="ECO:0000256" key="2">
    <source>
        <dbReference type="ARBA" id="ARBA00006275"/>
    </source>
</evidence>
<evidence type="ECO:0000256" key="3">
    <source>
        <dbReference type="ARBA" id="ARBA00022729"/>
    </source>
</evidence>
<name>A0ABT8RD82_9BACT</name>
<dbReference type="RefSeq" id="WP_302039507.1">
    <property type="nucleotide sequence ID" value="NZ_JAUKPO010000013.1"/>
</dbReference>
<comment type="caution">
    <text evidence="8">The sequence shown here is derived from an EMBL/GenBank/DDBJ whole genome shotgun (WGS) entry which is preliminary data.</text>
</comment>
<dbReference type="InterPro" id="IPR011990">
    <property type="entry name" value="TPR-like_helical_dom_sf"/>
</dbReference>
<dbReference type="Pfam" id="PF14322">
    <property type="entry name" value="SusD-like_3"/>
    <property type="match status" value="1"/>
</dbReference>
<dbReference type="Proteomes" id="UP001168528">
    <property type="component" value="Unassembled WGS sequence"/>
</dbReference>
<proteinExistence type="inferred from homology"/>
<keyword evidence="4" id="KW-0472">Membrane</keyword>
<dbReference type="Pfam" id="PF07980">
    <property type="entry name" value="SusD_RagB"/>
    <property type="match status" value="1"/>
</dbReference>
<evidence type="ECO:0000259" key="7">
    <source>
        <dbReference type="Pfam" id="PF14322"/>
    </source>
</evidence>
<evidence type="ECO:0000259" key="6">
    <source>
        <dbReference type="Pfam" id="PF07980"/>
    </source>
</evidence>
<feature type="domain" description="RagB/SusD" evidence="6">
    <location>
        <begin position="272"/>
        <end position="580"/>
    </location>
</feature>
<keyword evidence="9" id="KW-1185">Reference proteome</keyword>
<protein>
    <submittedName>
        <fullName evidence="8">RagB/SusD family nutrient uptake outer membrane protein</fullName>
    </submittedName>
</protein>
<comment type="subcellular location">
    <subcellularLocation>
        <location evidence="1">Cell outer membrane</location>
    </subcellularLocation>
</comment>
<keyword evidence="3" id="KW-0732">Signal</keyword>
<evidence type="ECO:0000256" key="5">
    <source>
        <dbReference type="ARBA" id="ARBA00023237"/>
    </source>
</evidence>
<gene>
    <name evidence="8" type="ORF">Q0590_20690</name>
</gene>
<dbReference type="EMBL" id="JAUKPO010000013">
    <property type="protein sequence ID" value="MDO1448707.1"/>
    <property type="molecule type" value="Genomic_DNA"/>
</dbReference>
<evidence type="ECO:0000313" key="8">
    <source>
        <dbReference type="EMBL" id="MDO1448707.1"/>
    </source>
</evidence>
<evidence type="ECO:0000256" key="1">
    <source>
        <dbReference type="ARBA" id="ARBA00004442"/>
    </source>
</evidence>
<comment type="similarity">
    <text evidence="2">Belongs to the SusD family.</text>
</comment>
<sequence>MKKTIRTFAVIAAIMLGPIACKDEFLEVPVTGQLTDASLNTQAGLEGLLIGVYSQLDGSGGGGEWHGGAVNWLWGSIRGGDANKGSNAGDFNSMTPIERFEPQVNNGELNAKWMGSYEGVARANSLLAIMSKATAVPEAAKTRIAAETRFLRAHFYSELRKNFKMVPWVDETMTDAEAVKVPNNTDIWPNIEADFQFAADNLPETQPQAGRANKWAAMSYLAKTYMFQKKYAEAKTLFDNIIANGKTTNGKKYGLFPDFDGLFNLENENSEESIFSFQATGGASSTNNALHELAMAQPYGAKIGEEAGSDCCGFFHPSFDLAASYRTANGLPLLDGSYRTGTNELKADQGLATTDAFTPDQGPVDPRLDHTIGRRGLPFEDWGLHPGKAWIRDQNFAGPYTQEKYALNKNEYATRDASGWTPGYQATNFMIIRFADVLLMAAEAEVEVGDLEKARMYVNMVRARAANPATFEKMPDGSNAANYVISEYPAGWTQDFARDAVRFERKLELSLEGHRFYDLVRWGIAEQALNSYLVYEAGKLPSQFGGPQAVFSAAEDEYLPIPQRQVDLQGNDVLTQNPGY</sequence>
<accession>A0ABT8RD82</accession>
<keyword evidence="5" id="KW-0998">Cell outer membrane</keyword>
<dbReference type="InterPro" id="IPR033985">
    <property type="entry name" value="SusD-like_N"/>
</dbReference>
<feature type="domain" description="SusD-like N-terminal" evidence="7">
    <location>
        <begin position="104"/>
        <end position="226"/>
    </location>
</feature>
<evidence type="ECO:0000313" key="9">
    <source>
        <dbReference type="Proteomes" id="UP001168528"/>
    </source>
</evidence>
<reference evidence="8" key="1">
    <citation type="submission" date="2023-07" db="EMBL/GenBank/DDBJ databases">
        <title>The genome sequence of Rhodocytophaga aerolata KACC 12507.</title>
        <authorList>
            <person name="Zhang X."/>
        </authorList>
    </citation>
    <scope>NUCLEOTIDE SEQUENCE</scope>
    <source>
        <strain evidence="8">KACC 12507</strain>
    </source>
</reference>
<dbReference type="SUPFAM" id="SSF48452">
    <property type="entry name" value="TPR-like"/>
    <property type="match status" value="1"/>
</dbReference>